<dbReference type="Pfam" id="PF00903">
    <property type="entry name" value="Glyoxalase"/>
    <property type="match status" value="1"/>
</dbReference>
<dbReference type="InterPro" id="IPR004360">
    <property type="entry name" value="Glyas_Fos-R_dOase_dom"/>
</dbReference>
<reference evidence="2 3" key="1">
    <citation type="journal article" date="2005" name="Nucleic Acids Res.">
        <title>Genomic blueprint of Hahella chejuensis, a marine microbe producing an algicidal agent.</title>
        <authorList>
            <person name="Jeong H."/>
            <person name="Yim J.H."/>
            <person name="Lee C."/>
            <person name="Choi S.-H."/>
            <person name="Park Y.K."/>
            <person name="Yoon S.H."/>
            <person name="Hur C.-G."/>
            <person name="Kang H.-Y."/>
            <person name="Kim D."/>
            <person name="Lee H.H."/>
            <person name="Park K.H."/>
            <person name="Park S.-H."/>
            <person name="Park H.-S."/>
            <person name="Lee H.K."/>
            <person name="Oh T.K."/>
            <person name="Kim J.F."/>
        </authorList>
    </citation>
    <scope>NUCLEOTIDE SEQUENCE [LARGE SCALE GENOMIC DNA]</scope>
    <source>
        <strain evidence="2 3">KCTC 2396</strain>
    </source>
</reference>
<dbReference type="HOGENOM" id="CLU_141550_1_0_6"/>
<proteinExistence type="predicted"/>
<evidence type="ECO:0000313" key="2">
    <source>
        <dbReference type="EMBL" id="ABC29813.1"/>
    </source>
</evidence>
<dbReference type="SUPFAM" id="SSF54593">
    <property type="entry name" value="Glyoxalase/Bleomycin resistance protein/Dihydroxybiphenyl dioxygenase"/>
    <property type="match status" value="1"/>
</dbReference>
<keyword evidence="2" id="KW-0560">Oxidoreductase</keyword>
<dbReference type="eggNOG" id="COG0346">
    <property type="taxonomic scope" value="Bacteria"/>
</dbReference>
<dbReference type="EMBL" id="CP000155">
    <property type="protein sequence ID" value="ABC29813.1"/>
    <property type="molecule type" value="Genomic_DNA"/>
</dbReference>
<protein>
    <submittedName>
        <fullName evidence="2">Glyoxalase/bleomycin resistance protein/dioxygenase superfamily protein</fullName>
    </submittedName>
</protein>
<dbReference type="STRING" id="349521.HCH_03047"/>
<dbReference type="AlphaFoldDB" id="Q2SHR1"/>
<dbReference type="RefSeq" id="WP_011396882.1">
    <property type="nucleotide sequence ID" value="NC_007645.1"/>
</dbReference>
<accession>Q2SHR1</accession>
<gene>
    <name evidence="2" type="ordered locus">HCH_03047</name>
</gene>
<keyword evidence="3" id="KW-1185">Reference proteome</keyword>
<dbReference type="KEGG" id="hch:HCH_03047"/>
<dbReference type="InterPro" id="IPR029068">
    <property type="entry name" value="Glyas_Bleomycin-R_OHBP_Dase"/>
</dbReference>
<dbReference type="Gene3D" id="3.10.180.10">
    <property type="entry name" value="2,3-Dihydroxybiphenyl 1,2-Dioxygenase, domain 1"/>
    <property type="match status" value="1"/>
</dbReference>
<organism evidence="2 3">
    <name type="scientific">Hahella chejuensis (strain KCTC 2396)</name>
    <dbReference type="NCBI Taxonomy" id="349521"/>
    <lineage>
        <taxon>Bacteria</taxon>
        <taxon>Pseudomonadati</taxon>
        <taxon>Pseudomonadota</taxon>
        <taxon>Gammaproteobacteria</taxon>
        <taxon>Oceanospirillales</taxon>
        <taxon>Hahellaceae</taxon>
        <taxon>Hahella</taxon>
    </lineage>
</organism>
<keyword evidence="2" id="KW-0223">Dioxygenase</keyword>
<dbReference type="Proteomes" id="UP000000238">
    <property type="component" value="Chromosome"/>
</dbReference>
<dbReference type="GO" id="GO:0051213">
    <property type="term" value="F:dioxygenase activity"/>
    <property type="evidence" value="ECO:0007669"/>
    <property type="project" value="UniProtKB-KW"/>
</dbReference>
<name>Q2SHR1_HAHCH</name>
<feature type="domain" description="Glyoxalase/fosfomycin resistance/dioxygenase" evidence="1">
    <location>
        <begin position="7"/>
        <end position="109"/>
    </location>
</feature>
<sequence length="118" mass="12879">MMSPTAILIHVNDIESGLSWYKKAFPAAQERVVDGFRYLDVDGFHIEIVWADAKVPAGKAGAVLYWSVASLADEMERFLVLGSTVYRGPIQIENGLGMCQVTDPFGNLIGLRGPYSAS</sequence>
<evidence type="ECO:0000259" key="1">
    <source>
        <dbReference type="Pfam" id="PF00903"/>
    </source>
</evidence>
<evidence type="ECO:0000313" key="3">
    <source>
        <dbReference type="Proteomes" id="UP000000238"/>
    </source>
</evidence>